<gene>
    <name evidence="3" type="ORF">Tco_0908860</name>
</gene>
<keyword evidence="2" id="KW-0732">Signal</keyword>
<name>A0ABQ5CPF9_9ASTR</name>
<evidence type="ECO:0000313" key="3">
    <source>
        <dbReference type="EMBL" id="GJT28585.1"/>
    </source>
</evidence>
<feature type="chain" id="PRO_5046303868" evidence="2">
    <location>
        <begin position="16"/>
        <end position="324"/>
    </location>
</feature>
<keyword evidence="4" id="KW-1185">Reference proteome</keyword>
<feature type="signal peptide" evidence="2">
    <location>
        <begin position="1"/>
        <end position="15"/>
    </location>
</feature>
<dbReference type="EMBL" id="BQNB010014472">
    <property type="protein sequence ID" value="GJT28585.1"/>
    <property type="molecule type" value="Genomic_DNA"/>
</dbReference>
<evidence type="ECO:0000313" key="4">
    <source>
        <dbReference type="Proteomes" id="UP001151760"/>
    </source>
</evidence>
<sequence>MAALVILISFGISAGIVPNKMIQELDDPTLSSEEFHPHQLFLHFNILLILLRHPEILLSVVHLRDHHNRTYMRSLLLDGGKGNEIPLGRPYRTQPNGVLKMMSTRKRVRPLPSCRLASRHSSDYSSSDSLSERSSYSVTSHPPSPFAGPSRKRCRSTTTYVPLTIPAPEALSPTCDNLLPPRKRFKSSSAALSPEASVEGSMEIGSEEEDIDYDIMADIEADIAPKAAASAGFRSETDVGFEGDDEAEEVAESSARGTVKIGIDRIVGIEEEQRAQKGRVVTKEAQRTRLLDRIGVLEKDNMILRGMLCVERDRIGSLRCCNTL</sequence>
<proteinExistence type="predicted"/>
<evidence type="ECO:0000256" key="1">
    <source>
        <dbReference type="SAM" id="MobiDB-lite"/>
    </source>
</evidence>
<feature type="region of interest" description="Disordered" evidence="1">
    <location>
        <begin position="110"/>
        <end position="155"/>
    </location>
</feature>
<reference evidence="3" key="2">
    <citation type="submission" date="2022-01" db="EMBL/GenBank/DDBJ databases">
        <authorList>
            <person name="Yamashiro T."/>
            <person name="Shiraishi A."/>
            <person name="Satake H."/>
            <person name="Nakayama K."/>
        </authorList>
    </citation>
    <scope>NUCLEOTIDE SEQUENCE</scope>
</reference>
<protein>
    <submittedName>
        <fullName evidence="3">Uncharacterized protein</fullName>
    </submittedName>
</protein>
<reference evidence="3" key="1">
    <citation type="journal article" date="2022" name="Int. J. Mol. Sci.">
        <title>Draft Genome of Tanacetum Coccineum: Genomic Comparison of Closely Related Tanacetum-Family Plants.</title>
        <authorList>
            <person name="Yamashiro T."/>
            <person name="Shiraishi A."/>
            <person name="Nakayama K."/>
            <person name="Satake H."/>
        </authorList>
    </citation>
    <scope>NUCLEOTIDE SEQUENCE</scope>
</reference>
<dbReference type="Proteomes" id="UP001151760">
    <property type="component" value="Unassembled WGS sequence"/>
</dbReference>
<organism evidence="3 4">
    <name type="scientific">Tanacetum coccineum</name>
    <dbReference type="NCBI Taxonomy" id="301880"/>
    <lineage>
        <taxon>Eukaryota</taxon>
        <taxon>Viridiplantae</taxon>
        <taxon>Streptophyta</taxon>
        <taxon>Embryophyta</taxon>
        <taxon>Tracheophyta</taxon>
        <taxon>Spermatophyta</taxon>
        <taxon>Magnoliopsida</taxon>
        <taxon>eudicotyledons</taxon>
        <taxon>Gunneridae</taxon>
        <taxon>Pentapetalae</taxon>
        <taxon>asterids</taxon>
        <taxon>campanulids</taxon>
        <taxon>Asterales</taxon>
        <taxon>Asteraceae</taxon>
        <taxon>Asteroideae</taxon>
        <taxon>Anthemideae</taxon>
        <taxon>Anthemidinae</taxon>
        <taxon>Tanacetum</taxon>
    </lineage>
</organism>
<accession>A0ABQ5CPF9</accession>
<feature type="compositionally biased region" description="Low complexity" evidence="1">
    <location>
        <begin position="123"/>
        <end position="137"/>
    </location>
</feature>
<comment type="caution">
    <text evidence="3">The sequence shown here is derived from an EMBL/GenBank/DDBJ whole genome shotgun (WGS) entry which is preliminary data.</text>
</comment>
<evidence type="ECO:0000256" key="2">
    <source>
        <dbReference type="SAM" id="SignalP"/>
    </source>
</evidence>